<evidence type="ECO:0000256" key="1">
    <source>
        <dbReference type="SAM" id="MobiDB-lite"/>
    </source>
</evidence>
<dbReference type="HOGENOM" id="CLU_2741703_0_0_1"/>
<dbReference type="VEuPathDB" id="FungiDB:SPBR_05449"/>
<dbReference type="GeneID" id="63678645"/>
<comment type="caution">
    <text evidence="2">The sequence shown here is derived from an EMBL/GenBank/DDBJ whole genome shotgun (WGS) entry which is preliminary data.</text>
</comment>
<dbReference type="EMBL" id="AWTV01000010">
    <property type="protein sequence ID" value="KIH87741.1"/>
    <property type="molecule type" value="Genomic_DNA"/>
</dbReference>
<feature type="compositionally biased region" description="Basic and acidic residues" evidence="1">
    <location>
        <begin position="60"/>
        <end position="71"/>
    </location>
</feature>
<dbReference type="Proteomes" id="UP000031575">
    <property type="component" value="Unassembled WGS sequence"/>
</dbReference>
<proteinExistence type="predicted"/>
<evidence type="ECO:0000313" key="2">
    <source>
        <dbReference type="EMBL" id="KIH87741.1"/>
    </source>
</evidence>
<keyword evidence="3" id="KW-1185">Reference proteome</keyword>
<protein>
    <submittedName>
        <fullName evidence="2">Uncharacterized protein</fullName>
    </submittedName>
</protein>
<sequence>MGTVPWKPCRCTRWSRSARSIHPVDRVDAVVVPPPTRLLAPQLWCWRRRGTGSDRRRRAEARTKRKESVEQ</sequence>
<organism evidence="2 3">
    <name type="scientific">Sporothrix brasiliensis 5110</name>
    <dbReference type="NCBI Taxonomy" id="1398154"/>
    <lineage>
        <taxon>Eukaryota</taxon>
        <taxon>Fungi</taxon>
        <taxon>Dikarya</taxon>
        <taxon>Ascomycota</taxon>
        <taxon>Pezizomycotina</taxon>
        <taxon>Sordariomycetes</taxon>
        <taxon>Sordariomycetidae</taxon>
        <taxon>Ophiostomatales</taxon>
        <taxon>Ophiostomataceae</taxon>
        <taxon>Sporothrix</taxon>
    </lineage>
</organism>
<accession>A0A0C2IES9</accession>
<name>A0A0C2IES9_9PEZI</name>
<gene>
    <name evidence="2" type="ORF">SPBR_05449</name>
</gene>
<evidence type="ECO:0000313" key="3">
    <source>
        <dbReference type="Proteomes" id="UP000031575"/>
    </source>
</evidence>
<dbReference type="RefSeq" id="XP_040615751.1">
    <property type="nucleotide sequence ID" value="XM_040763724.1"/>
</dbReference>
<reference evidence="2 3" key="1">
    <citation type="journal article" date="2014" name="BMC Genomics">
        <title>Comparative genomics of the major fungal agents of human and animal Sporotrichosis: Sporothrix schenckii and Sporothrix brasiliensis.</title>
        <authorList>
            <person name="Teixeira M.M."/>
            <person name="de Almeida L.G."/>
            <person name="Kubitschek-Barreira P."/>
            <person name="Alves F.L."/>
            <person name="Kioshima E.S."/>
            <person name="Abadio A.K."/>
            <person name="Fernandes L."/>
            <person name="Derengowski L.S."/>
            <person name="Ferreira K.S."/>
            <person name="Souza R.C."/>
            <person name="Ruiz J.C."/>
            <person name="de Andrade N.C."/>
            <person name="Paes H.C."/>
            <person name="Nicola A.M."/>
            <person name="Albuquerque P."/>
            <person name="Gerber A.L."/>
            <person name="Martins V.P."/>
            <person name="Peconick L.D."/>
            <person name="Neto A.V."/>
            <person name="Chaucanez C.B."/>
            <person name="Silva P.A."/>
            <person name="Cunha O.L."/>
            <person name="de Oliveira F.F."/>
            <person name="dos Santos T.C."/>
            <person name="Barros A.L."/>
            <person name="Soares M.A."/>
            <person name="de Oliveira L.M."/>
            <person name="Marini M.M."/>
            <person name="Villalobos-Duno H."/>
            <person name="Cunha M.M."/>
            <person name="de Hoog S."/>
            <person name="da Silveira J.F."/>
            <person name="Henrissat B."/>
            <person name="Nino-Vega G.A."/>
            <person name="Cisalpino P.S."/>
            <person name="Mora-Montes H.M."/>
            <person name="Almeida S.R."/>
            <person name="Stajich J.E."/>
            <person name="Lopes-Bezerra L.M."/>
            <person name="Vasconcelos A.T."/>
            <person name="Felipe M.S."/>
        </authorList>
    </citation>
    <scope>NUCLEOTIDE SEQUENCE [LARGE SCALE GENOMIC DNA]</scope>
    <source>
        <strain evidence="2 3">5110</strain>
    </source>
</reference>
<dbReference type="AlphaFoldDB" id="A0A0C2IES9"/>
<feature type="region of interest" description="Disordered" evidence="1">
    <location>
        <begin position="51"/>
        <end position="71"/>
    </location>
</feature>